<sequence length="662" mass="75641">MSKFIKSITYLLTVHLTALGFMSLFRLLFLLAVENQLTEDVRGDWSSYATAFLRGLWFDNVIGCYLLVLPLFALIVTGCFAYYRPVVFKAINAFLAFFYTLVFMALAGNIPYFAYFTKILNSSIWNWAEHGGTTLGMMFGESSYYLYIGYFFIATAAFHYLLRRYRKRWAAWLEESQAPTWNWKATLAAQLAIGLPLLGLCLFGIRGRMGYNPIKISAAYFCNNPILNQLGVNPMFCLLTSTLDDQRKENKTLHLMDNTLAVAQAQQLLGRNGMADISPLARQVIAPAEANGKNVVLVFMESLSAKLMNRFDEKRHLTPHLDSLYRHSMAFANFYSAGNHTNHALYATLYSFPSIMKRNAMKGSAIPTYSGLPTTLRENGYRTLFFMTHESQYDNMNAFFRSNGFDEVYAQKNYPKEKIANHFGVPDDYLFEYALPVLRRQAESGQPFLAALLTITNHPPYAVPDYFQPHSSLPEEQVVEYADWAIGNFMQAVSREKWFDNTIFVFLGDHGKMVGKADCELPESYNHVPFFIYGKDIAAEERTDFAGQVDVAPTLLDLLDISYTQNNFGINLMKERRPCIFYTADNTVAARDSSRLYVYNPDADKEFCYDLQEGQPVIATDTENFHHLKHYCFPMLQATEYLVQNRMTVNKKNGQNRKNAVK</sequence>
<dbReference type="InterPro" id="IPR000917">
    <property type="entry name" value="Sulfatase_N"/>
</dbReference>
<evidence type="ECO:0000256" key="2">
    <source>
        <dbReference type="ARBA" id="ARBA00022475"/>
    </source>
</evidence>
<dbReference type="Pfam" id="PF00884">
    <property type="entry name" value="Sulfatase"/>
    <property type="match status" value="1"/>
</dbReference>
<evidence type="ECO:0000256" key="6">
    <source>
        <dbReference type="SAM" id="Phobius"/>
    </source>
</evidence>
<keyword evidence="3 6" id="KW-0812">Transmembrane</keyword>
<keyword evidence="4 6" id="KW-1133">Transmembrane helix</keyword>
<comment type="caution">
    <text evidence="8">The sequence shown here is derived from an EMBL/GenBank/DDBJ whole genome shotgun (WGS) entry which is preliminary data.</text>
</comment>
<dbReference type="InterPro" id="IPR050448">
    <property type="entry name" value="OpgB/LTA_synthase_biosynth"/>
</dbReference>
<organism evidence="8">
    <name type="scientific">gut metagenome</name>
    <dbReference type="NCBI Taxonomy" id="749906"/>
    <lineage>
        <taxon>unclassified sequences</taxon>
        <taxon>metagenomes</taxon>
        <taxon>organismal metagenomes</taxon>
    </lineage>
</organism>
<evidence type="ECO:0000259" key="7">
    <source>
        <dbReference type="Pfam" id="PF00884"/>
    </source>
</evidence>
<evidence type="ECO:0000313" key="8">
    <source>
        <dbReference type="EMBL" id="EJX10436.1"/>
    </source>
</evidence>
<evidence type="ECO:0000256" key="1">
    <source>
        <dbReference type="ARBA" id="ARBA00004651"/>
    </source>
</evidence>
<keyword evidence="5 6" id="KW-0472">Membrane</keyword>
<dbReference type="PANTHER" id="PTHR47371">
    <property type="entry name" value="LIPOTEICHOIC ACID SYNTHASE"/>
    <property type="match status" value="1"/>
</dbReference>
<keyword evidence="2" id="KW-1003">Cell membrane</keyword>
<dbReference type="SUPFAM" id="SSF53649">
    <property type="entry name" value="Alkaline phosphatase-like"/>
    <property type="match status" value="1"/>
</dbReference>
<protein>
    <submittedName>
        <fullName evidence="8">Arylsulfatase</fullName>
    </submittedName>
</protein>
<accession>J9DBX7</accession>
<dbReference type="Gene3D" id="3.30.1120.80">
    <property type="match status" value="1"/>
</dbReference>
<feature type="domain" description="Sulfatase N-terminal" evidence="7">
    <location>
        <begin position="293"/>
        <end position="561"/>
    </location>
</feature>
<dbReference type="AlphaFoldDB" id="J9DBX7"/>
<feature type="transmembrane region" description="Helical" evidence="6">
    <location>
        <begin position="60"/>
        <end position="83"/>
    </location>
</feature>
<evidence type="ECO:0000256" key="4">
    <source>
        <dbReference type="ARBA" id="ARBA00022989"/>
    </source>
</evidence>
<dbReference type="InterPro" id="IPR017850">
    <property type="entry name" value="Alkaline_phosphatase_core_sf"/>
</dbReference>
<dbReference type="PIRSF" id="PIRSF005091">
    <property type="entry name" value="Mmb_sulf_HI1246"/>
    <property type="match status" value="1"/>
</dbReference>
<evidence type="ECO:0000256" key="3">
    <source>
        <dbReference type="ARBA" id="ARBA00022692"/>
    </source>
</evidence>
<reference evidence="8" key="1">
    <citation type="journal article" date="2012" name="PLoS ONE">
        <title>Gene sets for utilization of primary and secondary nutrition supplies in the distal gut of endangered iberian lynx.</title>
        <authorList>
            <person name="Alcaide M."/>
            <person name="Messina E."/>
            <person name="Richter M."/>
            <person name="Bargiela R."/>
            <person name="Peplies J."/>
            <person name="Huws S.A."/>
            <person name="Newbold C.J."/>
            <person name="Golyshin P.N."/>
            <person name="Simon M.A."/>
            <person name="Lopez G."/>
            <person name="Yakimov M.M."/>
            <person name="Ferrer M."/>
        </authorList>
    </citation>
    <scope>NUCLEOTIDE SEQUENCE</scope>
</reference>
<feature type="transmembrane region" description="Helical" evidence="6">
    <location>
        <begin position="183"/>
        <end position="205"/>
    </location>
</feature>
<feature type="transmembrane region" description="Helical" evidence="6">
    <location>
        <begin position="144"/>
        <end position="162"/>
    </location>
</feature>
<feature type="transmembrane region" description="Helical" evidence="6">
    <location>
        <begin position="95"/>
        <end position="115"/>
    </location>
</feature>
<dbReference type="InterPro" id="IPR012160">
    <property type="entry name" value="LtaS-like"/>
</dbReference>
<dbReference type="EMBL" id="AMCI01000185">
    <property type="protein sequence ID" value="EJX10436.1"/>
    <property type="molecule type" value="Genomic_DNA"/>
</dbReference>
<evidence type="ECO:0000256" key="5">
    <source>
        <dbReference type="ARBA" id="ARBA00023136"/>
    </source>
</evidence>
<dbReference type="CDD" id="cd16015">
    <property type="entry name" value="LTA_synthase"/>
    <property type="match status" value="1"/>
</dbReference>
<gene>
    <name evidence="8" type="ORF">EVA_01269</name>
</gene>
<comment type="subcellular location">
    <subcellularLocation>
        <location evidence="1">Cell membrane</location>
        <topology evidence="1">Multi-pass membrane protein</topology>
    </subcellularLocation>
</comment>
<proteinExistence type="predicted"/>
<dbReference type="Gene3D" id="3.40.720.10">
    <property type="entry name" value="Alkaline Phosphatase, subunit A"/>
    <property type="match status" value="1"/>
</dbReference>
<feature type="transmembrane region" description="Helical" evidence="6">
    <location>
        <begin position="12"/>
        <end position="33"/>
    </location>
</feature>
<dbReference type="PANTHER" id="PTHR47371:SF3">
    <property type="entry name" value="PHOSPHOGLYCEROL TRANSFERASE I"/>
    <property type="match status" value="1"/>
</dbReference>
<name>J9DBX7_9ZZZZ</name>
<dbReference type="GO" id="GO:0005886">
    <property type="term" value="C:plasma membrane"/>
    <property type="evidence" value="ECO:0007669"/>
    <property type="project" value="UniProtKB-SubCell"/>
</dbReference>